<keyword evidence="2 4" id="KW-1133">Transmembrane helix</keyword>
<dbReference type="Gene3D" id="1.20.1250.20">
    <property type="entry name" value="MFS general substrate transporter like domains"/>
    <property type="match status" value="2"/>
</dbReference>
<dbReference type="Pfam" id="PF07690">
    <property type="entry name" value="MFS_1"/>
    <property type="match status" value="1"/>
</dbReference>
<dbReference type="InterPro" id="IPR050327">
    <property type="entry name" value="Proton-linked_MCT"/>
</dbReference>
<feature type="transmembrane region" description="Helical" evidence="4">
    <location>
        <begin position="35"/>
        <end position="63"/>
    </location>
</feature>
<feature type="transmembrane region" description="Helical" evidence="4">
    <location>
        <begin position="283"/>
        <end position="300"/>
    </location>
</feature>
<dbReference type="PROSITE" id="PS50850">
    <property type="entry name" value="MFS"/>
    <property type="match status" value="1"/>
</dbReference>
<dbReference type="CDD" id="cd17355">
    <property type="entry name" value="MFS_YcxA_like"/>
    <property type="match status" value="1"/>
</dbReference>
<comment type="caution">
    <text evidence="6">The sequence shown here is derived from an EMBL/GenBank/DDBJ whole genome shotgun (WGS) entry which is preliminary data.</text>
</comment>
<dbReference type="RefSeq" id="WP_229809788.1">
    <property type="nucleotide sequence ID" value="NZ_BMZG01000008.1"/>
</dbReference>
<reference evidence="6" key="1">
    <citation type="journal article" date="2014" name="Int. J. Syst. Evol. Microbiol.">
        <title>Complete genome sequence of Corynebacterium casei LMG S-19264T (=DSM 44701T), isolated from a smear-ripened cheese.</title>
        <authorList>
            <consortium name="US DOE Joint Genome Institute (JGI-PGF)"/>
            <person name="Walter F."/>
            <person name="Albersmeier A."/>
            <person name="Kalinowski J."/>
            <person name="Ruckert C."/>
        </authorList>
    </citation>
    <scope>NUCLEOTIDE SEQUENCE</scope>
    <source>
        <strain evidence="6">KCTC 32501</strain>
    </source>
</reference>
<evidence type="ECO:0000256" key="2">
    <source>
        <dbReference type="ARBA" id="ARBA00022989"/>
    </source>
</evidence>
<reference evidence="6" key="2">
    <citation type="submission" date="2020-09" db="EMBL/GenBank/DDBJ databases">
        <authorList>
            <person name="Sun Q."/>
            <person name="Kim S."/>
        </authorList>
    </citation>
    <scope>NUCLEOTIDE SEQUENCE</scope>
    <source>
        <strain evidence="6">KCTC 32501</strain>
    </source>
</reference>
<feature type="transmembrane region" description="Helical" evidence="4">
    <location>
        <begin position="339"/>
        <end position="361"/>
    </location>
</feature>
<feature type="transmembrane region" description="Helical" evidence="4">
    <location>
        <begin position="220"/>
        <end position="239"/>
    </location>
</feature>
<evidence type="ECO:0000313" key="7">
    <source>
        <dbReference type="Proteomes" id="UP000614287"/>
    </source>
</evidence>
<dbReference type="PANTHER" id="PTHR11360:SF284">
    <property type="entry name" value="EG:103B4.3 PROTEIN-RELATED"/>
    <property type="match status" value="1"/>
</dbReference>
<dbReference type="AlphaFoldDB" id="A0A8J3FYU4"/>
<organism evidence="6 7">
    <name type="scientific">Formosimonas limnophila</name>
    <dbReference type="NCBI Taxonomy" id="1384487"/>
    <lineage>
        <taxon>Bacteria</taxon>
        <taxon>Pseudomonadati</taxon>
        <taxon>Pseudomonadota</taxon>
        <taxon>Betaproteobacteria</taxon>
        <taxon>Burkholderiales</taxon>
        <taxon>Burkholderiaceae</taxon>
        <taxon>Formosimonas</taxon>
    </lineage>
</organism>
<dbReference type="PROSITE" id="PS51257">
    <property type="entry name" value="PROKAR_LIPOPROTEIN"/>
    <property type="match status" value="1"/>
</dbReference>
<dbReference type="Proteomes" id="UP000614287">
    <property type="component" value="Unassembled WGS sequence"/>
</dbReference>
<evidence type="ECO:0000259" key="5">
    <source>
        <dbReference type="PROSITE" id="PS50850"/>
    </source>
</evidence>
<dbReference type="EMBL" id="BMZG01000008">
    <property type="protein sequence ID" value="GHA76172.1"/>
    <property type="molecule type" value="Genomic_DNA"/>
</dbReference>
<feature type="transmembrane region" description="Helical" evidence="4">
    <location>
        <begin position="165"/>
        <end position="189"/>
    </location>
</feature>
<dbReference type="InterPro" id="IPR011701">
    <property type="entry name" value="MFS"/>
</dbReference>
<evidence type="ECO:0000256" key="3">
    <source>
        <dbReference type="ARBA" id="ARBA00023136"/>
    </source>
</evidence>
<proteinExistence type="predicted"/>
<feature type="transmembrane region" description="Helical" evidence="4">
    <location>
        <begin position="251"/>
        <end position="271"/>
    </location>
</feature>
<feature type="transmembrane region" description="Helical" evidence="4">
    <location>
        <begin position="12"/>
        <end position="29"/>
    </location>
</feature>
<evidence type="ECO:0000256" key="4">
    <source>
        <dbReference type="SAM" id="Phobius"/>
    </source>
</evidence>
<keyword evidence="3 4" id="KW-0472">Membrane</keyword>
<keyword evidence="1 4" id="KW-0812">Transmembrane</keyword>
<gene>
    <name evidence="6" type="ORF">GCM10009007_16540</name>
</gene>
<evidence type="ECO:0000256" key="1">
    <source>
        <dbReference type="ARBA" id="ARBA00022692"/>
    </source>
</evidence>
<feature type="transmembrane region" description="Helical" evidence="4">
    <location>
        <begin position="75"/>
        <end position="98"/>
    </location>
</feature>
<dbReference type="PANTHER" id="PTHR11360">
    <property type="entry name" value="MONOCARBOXYLATE TRANSPORTER"/>
    <property type="match status" value="1"/>
</dbReference>
<dbReference type="GO" id="GO:0022857">
    <property type="term" value="F:transmembrane transporter activity"/>
    <property type="evidence" value="ECO:0007669"/>
    <property type="project" value="InterPro"/>
</dbReference>
<feature type="transmembrane region" description="Helical" evidence="4">
    <location>
        <begin position="306"/>
        <end position="327"/>
    </location>
</feature>
<feature type="transmembrane region" description="Helical" evidence="4">
    <location>
        <begin position="104"/>
        <end position="127"/>
    </location>
</feature>
<feature type="transmembrane region" description="Helical" evidence="4">
    <location>
        <begin position="373"/>
        <end position="392"/>
    </location>
</feature>
<feature type="domain" description="Major facilitator superfamily (MFS) profile" evidence="5">
    <location>
        <begin position="11"/>
        <end position="397"/>
    </location>
</feature>
<sequence length="403" mass="42175">MSVSKQASNHYMPLVIVSCVILMVTMGIRQSSGLFVAPLVASTGLSISVISLAMAIGQFMWGVAQPLGGLMAERVGSRTVVATGVACLAAGMMLVPWMQGSFGVFATFGVLAAVGSGLASFSVLMGAAAQRVPENKRGFASGLINAGSSMGQFIFAPLTSFLITAWGWATAALSLGLIALASLPLLAWVTSRSAQAGMRQAAPSERISFGRACHSSNYQLLHLGFFTCGFHIAFLVTHLPGEISICGLPASVAGTSLAVIGAFNIVGSLVVGQLCQTRSMPRVLGWLYLIRAIAVVAYVFASKTEWTWYIFSAVLGASWLATVPPTAGMVGQLFGPRNLATLFGMTMLSHQIGAFLGAYLGGLAIQYTSSYNWMWWADAALALLAALASFTVKLPKPQVLKAA</sequence>
<keyword evidence="7" id="KW-1185">Reference proteome</keyword>
<dbReference type="SUPFAM" id="SSF103473">
    <property type="entry name" value="MFS general substrate transporter"/>
    <property type="match status" value="1"/>
</dbReference>
<evidence type="ECO:0000313" key="6">
    <source>
        <dbReference type="EMBL" id="GHA76172.1"/>
    </source>
</evidence>
<protein>
    <submittedName>
        <fullName evidence="6">MFS transporter</fullName>
    </submittedName>
</protein>
<feature type="transmembrane region" description="Helical" evidence="4">
    <location>
        <begin position="139"/>
        <end position="159"/>
    </location>
</feature>
<name>A0A8J3FYU4_9BURK</name>
<dbReference type="InterPro" id="IPR036259">
    <property type="entry name" value="MFS_trans_sf"/>
</dbReference>
<accession>A0A8J3FYU4</accession>
<dbReference type="InterPro" id="IPR020846">
    <property type="entry name" value="MFS_dom"/>
</dbReference>